<reference evidence="2" key="2">
    <citation type="submission" date="2023-05" db="EMBL/GenBank/DDBJ databases">
        <authorList>
            <person name="Schelkunov M.I."/>
        </authorList>
    </citation>
    <scope>NUCLEOTIDE SEQUENCE</scope>
    <source>
        <strain evidence="2">Hsosn_3</strain>
        <tissue evidence="2">Leaf</tissue>
    </source>
</reference>
<dbReference type="Proteomes" id="UP001237642">
    <property type="component" value="Unassembled WGS sequence"/>
</dbReference>
<evidence type="ECO:0000313" key="3">
    <source>
        <dbReference type="Proteomes" id="UP001237642"/>
    </source>
</evidence>
<dbReference type="SMART" id="SM00256">
    <property type="entry name" value="FBOX"/>
    <property type="match status" value="1"/>
</dbReference>
<dbReference type="InterPro" id="IPR017451">
    <property type="entry name" value="F-box-assoc_interact_dom"/>
</dbReference>
<dbReference type="InterPro" id="IPR011043">
    <property type="entry name" value="Gal_Oxase/kelch_b-propeller"/>
</dbReference>
<gene>
    <name evidence="2" type="ORF">POM88_041657</name>
</gene>
<accession>A0AAD8HFE3</accession>
<dbReference type="NCBIfam" id="TIGR01640">
    <property type="entry name" value="F_box_assoc_1"/>
    <property type="match status" value="1"/>
</dbReference>
<sequence length="385" mass="44025">MELPCELLMNEILFRLPIKHLLRCRCVSKGWCSLIDSNAFVKKRLQRMIECDARGVIFIGLRGELYIADFDSLDDDSASVVELNNPLNTCISDKNVVGNSANGLVYMVNDEMEEFVIFNPSTRKARKIPSPPSRFLDSYYLVCCGFGYDYVNDDYKILKIALDYPFFIIGIVLYSIKTNKWTWIDDVPRNITGMFTTDAISASGYLYFMAQNNLNSTIILGFNFGLQQFEEFPYPNGTAVGSCSRWIDSFEGSLSLVESYSNSDSHSCMDVWVLNHSWEDNNWFKAFSLELPTGFGCFGPVALSRSKKDILFVLNKEKLIEKKTLLKWYDIERKTFQNVKIRGIPTVVKPYVYTKSLLQLTGDDLLQKPLHDKQNSDNFLSKDSS</sequence>
<dbReference type="PANTHER" id="PTHR31672:SF13">
    <property type="entry name" value="F-BOX PROTEIN CPR30-LIKE"/>
    <property type="match status" value="1"/>
</dbReference>
<dbReference type="InterPro" id="IPR015915">
    <property type="entry name" value="Kelch-typ_b-propeller"/>
</dbReference>
<keyword evidence="3" id="KW-1185">Reference proteome</keyword>
<dbReference type="Pfam" id="PF08268">
    <property type="entry name" value="FBA_3"/>
    <property type="match status" value="1"/>
</dbReference>
<organism evidence="2 3">
    <name type="scientific">Heracleum sosnowskyi</name>
    <dbReference type="NCBI Taxonomy" id="360622"/>
    <lineage>
        <taxon>Eukaryota</taxon>
        <taxon>Viridiplantae</taxon>
        <taxon>Streptophyta</taxon>
        <taxon>Embryophyta</taxon>
        <taxon>Tracheophyta</taxon>
        <taxon>Spermatophyta</taxon>
        <taxon>Magnoliopsida</taxon>
        <taxon>eudicotyledons</taxon>
        <taxon>Gunneridae</taxon>
        <taxon>Pentapetalae</taxon>
        <taxon>asterids</taxon>
        <taxon>campanulids</taxon>
        <taxon>Apiales</taxon>
        <taxon>Apiaceae</taxon>
        <taxon>Apioideae</taxon>
        <taxon>apioid superclade</taxon>
        <taxon>Tordylieae</taxon>
        <taxon>Tordyliinae</taxon>
        <taxon>Heracleum</taxon>
    </lineage>
</organism>
<dbReference type="PANTHER" id="PTHR31672">
    <property type="entry name" value="BNACNNG10540D PROTEIN"/>
    <property type="match status" value="1"/>
</dbReference>
<reference evidence="2" key="1">
    <citation type="submission" date="2023-02" db="EMBL/GenBank/DDBJ databases">
        <title>Genome of toxic invasive species Heracleum sosnowskyi carries increased number of genes despite the absence of recent whole-genome duplications.</title>
        <authorList>
            <person name="Schelkunov M."/>
            <person name="Shtratnikova V."/>
            <person name="Makarenko M."/>
            <person name="Klepikova A."/>
            <person name="Omelchenko D."/>
            <person name="Novikova G."/>
            <person name="Obukhova E."/>
            <person name="Bogdanov V."/>
            <person name="Penin A."/>
            <person name="Logacheva M."/>
        </authorList>
    </citation>
    <scope>NUCLEOTIDE SEQUENCE</scope>
    <source>
        <strain evidence="2">Hsosn_3</strain>
        <tissue evidence="2">Leaf</tissue>
    </source>
</reference>
<dbReference type="InterPro" id="IPR001810">
    <property type="entry name" value="F-box_dom"/>
</dbReference>
<dbReference type="Gene3D" id="1.20.1280.50">
    <property type="match status" value="1"/>
</dbReference>
<proteinExistence type="predicted"/>
<dbReference type="CDD" id="cd22157">
    <property type="entry name" value="F-box_AtFBW1-like"/>
    <property type="match status" value="1"/>
</dbReference>
<dbReference type="InterPro" id="IPR050796">
    <property type="entry name" value="SCF_F-box_component"/>
</dbReference>
<dbReference type="InterPro" id="IPR036047">
    <property type="entry name" value="F-box-like_dom_sf"/>
</dbReference>
<dbReference type="Pfam" id="PF00646">
    <property type="entry name" value="F-box"/>
    <property type="match status" value="1"/>
</dbReference>
<dbReference type="EMBL" id="JAUIZM010000009">
    <property type="protein sequence ID" value="KAK1366096.1"/>
    <property type="molecule type" value="Genomic_DNA"/>
</dbReference>
<name>A0AAD8HFE3_9APIA</name>
<feature type="domain" description="F-box" evidence="1">
    <location>
        <begin position="3"/>
        <end position="44"/>
    </location>
</feature>
<evidence type="ECO:0000313" key="2">
    <source>
        <dbReference type="EMBL" id="KAK1366096.1"/>
    </source>
</evidence>
<dbReference type="AlphaFoldDB" id="A0AAD8HFE3"/>
<comment type="caution">
    <text evidence="2">The sequence shown here is derived from an EMBL/GenBank/DDBJ whole genome shotgun (WGS) entry which is preliminary data.</text>
</comment>
<evidence type="ECO:0000259" key="1">
    <source>
        <dbReference type="SMART" id="SM00256"/>
    </source>
</evidence>
<protein>
    <submittedName>
        <fullName evidence="2">F-box domain-containing protein</fullName>
    </submittedName>
</protein>
<dbReference type="InterPro" id="IPR013187">
    <property type="entry name" value="F-box-assoc_dom_typ3"/>
</dbReference>
<dbReference type="SUPFAM" id="SSF50965">
    <property type="entry name" value="Galactose oxidase, central domain"/>
    <property type="match status" value="1"/>
</dbReference>
<dbReference type="SUPFAM" id="SSF81383">
    <property type="entry name" value="F-box domain"/>
    <property type="match status" value="1"/>
</dbReference>
<dbReference type="SUPFAM" id="SSF117281">
    <property type="entry name" value="Kelch motif"/>
    <property type="match status" value="1"/>
</dbReference>